<comment type="caution">
    <text evidence="1">The sequence shown here is derived from an EMBL/GenBank/DDBJ whole genome shotgun (WGS) entry which is preliminary data.</text>
</comment>
<protein>
    <submittedName>
        <fullName evidence="1">Uncharacterized protein</fullName>
    </submittedName>
</protein>
<reference evidence="1" key="1">
    <citation type="submission" date="2022-04" db="EMBL/GenBank/DDBJ databases">
        <title>Genome of the entomopathogenic fungus Entomophthora muscae.</title>
        <authorList>
            <person name="Elya C."/>
            <person name="Lovett B.R."/>
            <person name="Lee E."/>
            <person name="Macias A.M."/>
            <person name="Hajek A.E."/>
            <person name="De Bivort B.L."/>
            <person name="Kasson M.T."/>
            <person name="De Fine Licht H.H."/>
            <person name="Stajich J.E."/>
        </authorList>
    </citation>
    <scope>NUCLEOTIDE SEQUENCE</scope>
    <source>
        <strain evidence="1">Berkeley</strain>
    </source>
</reference>
<gene>
    <name evidence="1" type="ORF">DSO57_1029594</name>
</gene>
<evidence type="ECO:0000313" key="1">
    <source>
        <dbReference type="EMBL" id="KAJ9076081.1"/>
    </source>
</evidence>
<name>A0ACC2TNK2_9FUNG</name>
<dbReference type="EMBL" id="QTSX02002326">
    <property type="protein sequence ID" value="KAJ9076081.1"/>
    <property type="molecule type" value="Genomic_DNA"/>
</dbReference>
<organism evidence="1 2">
    <name type="scientific">Entomophthora muscae</name>
    <dbReference type="NCBI Taxonomy" id="34485"/>
    <lineage>
        <taxon>Eukaryota</taxon>
        <taxon>Fungi</taxon>
        <taxon>Fungi incertae sedis</taxon>
        <taxon>Zoopagomycota</taxon>
        <taxon>Entomophthoromycotina</taxon>
        <taxon>Entomophthoromycetes</taxon>
        <taxon>Entomophthorales</taxon>
        <taxon>Entomophthoraceae</taxon>
        <taxon>Entomophthora</taxon>
    </lineage>
</organism>
<proteinExistence type="predicted"/>
<accession>A0ACC2TNK2</accession>
<dbReference type="Proteomes" id="UP001165960">
    <property type="component" value="Unassembled WGS sequence"/>
</dbReference>
<evidence type="ECO:0000313" key="2">
    <source>
        <dbReference type="Proteomes" id="UP001165960"/>
    </source>
</evidence>
<keyword evidence="2" id="KW-1185">Reference proteome</keyword>
<sequence>MTEMKSNNGTMATEKDEIRKEVEQFYTNLYTLEEVNKKAAEELCAKDSPALTFCTPEAQVDLVKNITIKEVRDTFKEAPKGKVLGQTTYQWKCTGSSKNHLRLK</sequence>